<reference evidence="2" key="1">
    <citation type="submission" date="2021-02" db="EMBL/GenBank/DDBJ databases">
        <authorList>
            <person name="Steward A R."/>
        </authorList>
    </citation>
    <scope>NUCLEOTIDE SEQUENCE</scope>
</reference>
<proteinExistence type="predicted"/>
<evidence type="ECO:0000313" key="2">
    <source>
        <dbReference type="EMBL" id="CAF4805760.1"/>
    </source>
</evidence>
<evidence type="ECO:0000256" key="1">
    <source>
        <dbReference type="SAM" id="MobiDB-lite"/>
    </source>
</evidence>
<gene>
    <name evidence="2" type="ORF">PMACD_LOCUS3727</name>
</gene>
<organism evidence="2 3">
    <name type="scientific">Pieris macdunnoughi</name>
    <dbReference type="NCBI Taxonomy" id="345717"/>
    <lineage>
        <taxon>Eukaryota</taxon>
        <taxon>Metazoa</taxon>
        <taxon>Ecdysozoa</taxon>
        <taxon>Arthropoda</taxon>
        <taxon>Hexapoda</taxon>
        <taxon>Insecta</taxon>
        <taxon>Pterygota</taxon>
        <taxon>Neoptera</taxon>
        <taxon>Endopterygota</taxon>
        <taxon>Lepidoptera</taxon>
        <taxon>Glossata</taxon>
        <taxon>Ditrysia</taxon>
        <taxon>Papilionoidea</taxon>
        <taxon>Pieridae</taxon>
        <taxon>Pierinae</taxon>
        <taxon>Pieris</taxon>
    </lineage>
</organism>
<dbReference type="Proteomes" id="UP000663880">
    <property type="component" value="Unassembled WGS sequence"/>
</dbReference>
<comment type="caution">
    <text evidence="2">The sequence shown here is derived from an EMBL/GenBank/DDBJ whole genome shotgun (WGS) entry which is preliminary data.</text>
</comment>
<keyword evidence="3" id="KW-1185">Reference proteome</keyword>
<accession>A0A821PJB7</accession>
<feature type="region of interest" description="Disordered" evidence="1">
    <location>
        <begin position="1"/>
        <end position="30"/>
    </location>
</feature>
<name>A0A821PJB7_9NEOP</name>
<sequence>MSKGFGALERGERGAGFAGGHLFGERPSPPRPCARRCLCRPPPPPGTLDARASPFPPVIRFATRCLAGRLPLHSPGLIRTAYAPRSTR</sequence>
<dbReference type="AlphaFoldDB" id="A0A821PJB7"/>
<protein>
    <submittedName>
        <fullName evidence="2">Uncharacterized protein</fullName>
    </submittedName>
</protein>
<evidence type="ECO:0000313" key="3">
    <source>
        <dbReference type="Proteomes" id="UP000663880"/>
    </source>
</evidence>
<dbReference type="EMBL" id="CAJOBZ010000006">
    <property type="protein sequence ID" value="CAF4805760.1"/>
    <property type="molecule type" value="Genomic_DNA"/>
</dbReference>